<proteinExistence type="predicted"/>
<organism evidence="3">
    <name type="scientific">Caenorhabditis brenneri</name>
    <name type="common">Nematode worm</name>
    <dbReference type="NCBI Taxonomy" id="135651"/>
    <lineage>
        <taxon>Eukaryota</taxon>
        <taxon>Metazoa</taxon>
        <taxon>Ecdysozoa</taxon>
        <taxon>Nematoda</taxon>
        <taxon>Chromadorea</taxon>
        <taxon>Rhabditida</taxon>
        <taxon>Rhabditina</taxon>
        <taxon>Rhabditomorpha</taxon>
        <taxon>Rhabditoidea</taxon>
        <taxon>Rhabditidae</taxon>
        <taxon>Peloderinae</taxon>
        <taxon>Caenorhabditis</taxon>
    </lineage>
</organism>
<dbReference type="AlphaFoldDB" id="G0PAU5"/>
<protein>
    <submittedName>
        <fullName evidence="2">Uncharacterized protein</fullName>
    </submittedName>
</protein>
<sequence length="246" mass="29193">MDRSSNNVSRYEHELTTLKNDVNATALEYFFYLFIFCLSAIFPFYVYLNKVNKIRDESVSMFPVTNHIYKTVKLTYFMFFSSISLFYIGFFLVGSFVLSLILIFTACLILFALHIITQVTQQIISLLAIRKFTIHFFPSSIQSVIKVQGWLLCNYWLFHVGFLLKELLRVIFMIRYQDSCEKDFRFDKILYLAFNIFHIASALLYVAVSFRMKERNTESLKKNKPQRLIVWQTKIIMIFKLVSSFF</sequence>
<feature type="transmembrane region" description="Helical" evidence="1">
    <location>
        <begin position="189"/>
        <end position="208"/>
    </location>
</feature>
<evidence type="ECO:0000256" key="1">
    <source>
        <dbReference type="SAM" id="Phobius"/>
    </source>
</evidence>
<keyword evidence="1" id="KW-0472">Membrane</keyword>
<gene>
    <name evidence="2" type="ORF">CAEBREN_03460</name>
</gene>
<dbReference type="OrthoDB" id="5905203at2759"/>
<name>G0PAU5_CAEBE</name>
<dbReference type="EMBL" id="GL380190">
    <property type="protein sequence ID" value="EGT50001.1"/>
    <property type="molecule type" value="Genomic_DNA"/>
</dbReference>
<reference evidence="3" key="1">
    <citation type="submission" date="2011-07" db="EMBL/GenBank/DDBJ databases">
        <authorList>
            <consortium name="Caenorhabditis brenneri Sequencing and Analysis Consortium"/>
            <person name="Wilson R.K."/>
        </authorList>
    </citation>
    <scope>NUCLEOTIDE SEQUENCE [LARGE SCALE GENOMIC DNA]</scope>
    <source>
        <strain evidence="3">PB2801</strain>
    </source>
</reference>
<dbReference type="Pfam" id="PF10325">
    <property type="entry name" value="7TM_GPCR_Srz"/>
    <property type="match status" value="1"/>
</dbReference>
<keyword evidence="1" id="KW-0812">Transmembrane</keyword>
<dbReference type="PANTHER" id="PTHR31720:SF17">
    <property type="entry name" value="SERPENTINE RECEPTOR, CLASS Z"/>
    <property type="match status" value="1"/>
</dbReference>
<keyword evidence="1" id="KW-1133">Transmembrane helix</keyword>
<dbReference type="InParanoid" id="G0PAU5"/>
<dbReference type="PANTHER" id="PTHR31720">
    <property type="entry name" value="SERPENTINE RECEPTOR, CLASS Z-RELATED"/>
    <property type="match status" value="1"/>
</dbReference>
<keyword evidence="3" id="KW-1185">Reference proteome</keyword>
<evidence type="ECO:0000313" key="3">
    <source>
        <dbReference type="Proteomes" id="UP000008068"/>
    </source>
</evidence>
<feature type="transmembrane region" description="Helical" evidence="1">
    <location>
        <begin position="29"/>
        <end position="48"/>
    </location>
</feature>
<evidence type="ECO:0000313" key="2">
    <source>
        <dbReference type="EMBL" id="EGT50001.1"/>
    </source>
</evidence>
<feature type="transmembrane region" description="Helical" evidence="1">
    <location>
        <begin position="147"/>
        <end position="168"/>
    </location>
</feature>
<dbReference type="InterPro" id="IPR018817">
    <property type="entry name" value="7TM_GPCR_serpentine_rcpt_Srz"/>
</dbReference>
<dbReference type="HOGENOM" id="CLU_056063_1_1_1"/>
<accession>G0PAU5</accession>
<feature type="transmembrane region" description="Helical" evidence="1">
    <location>
        <begin position="68"/>
        <end position="90"/>
    </location>
</feature>
<dbReference type="Proteomes" id="UP000008068">
    <property type="component" value="Unassembled WGS sequence"/>
</dbReference>
<feature type="transmembrane region" description="Helical" evidence="1">
    <location>
        <begin position="96"/>
        <end position="116"/>
    </location>
</feature>